<organism evidence="1">
    <name type="scientific">marine metagenome</name>
    <dbReference type="NCBI Taxonomy" id="408172"/>
    <lineage>
        <taxon>unclassified sequences</taxon>
        <taxon>metagenomes</taxon>
        <taxon>ecological metagenomes</taxon>
    </lineage>
</organism>
<gene>
    <name evidence="1" type="ORF">METZ01_LOCUS426288</name>
</gene>
<dbReference type="AlphaFoldDB" id="A0A382XRE2"/>
<reference evidence="1" key="1">
    <citation type="submission" date="2018-05" db="EMBL/GenBank/DDBJ databases">
        <authorList>
            <person name="Lanie J.A."/>
            <person name="Ng W.-L."/>
            <person name="Kazmierczak K.M."/>
            <person name="Andrzejewski T.M."/>
            <person name="Davidsen T.M."/>
            <person name="Wayne K.J."/>
            <person name="Tettelin H."/>
            <person name="Glass J.I."/>
            <person name="Rusch D."/>
            <person name="Podicherti R."/>
            <person name="Tsui H.-C.T."/>
            <person name="Winkler M.E."/>
        </authorList>
    </citation>
    <scope>NUCLEOTIDE SEQUENCE</scope>
</reference>
<protein>
    <submittedName>
        <fullName evidence="1">Uncharacterized protein</fullName>
    </submittedName>
</protein>
<proteinExistence type="predicted"/>
<sequence length="76" mass="8610">TPVTTHGIKAELGEAKADLFFLAMEPYDGMTTPKAMMVQVFSLRQLIRRMGLTKRLNLHQTSKQLYPKVGIYINLS</sequence>
<dbReference type="EMBL" id="UINC01169742">
    <property type="protein sequence ID" value="SVD73434.1"/>
    <property type="molecule type" value="Genomic_DNA"/>
</dbReference>
<name>A0A382XRE2_9ZZZZ</name>
<evidence type="ECO:0000313" key="1">
    <source>
        <dbReference type="EMBL" id="SVD73434.1"/>
    </source>
</evidence>
<feature type="non-terminal residue" evidence="1">
    <location>
        <position position="76"/>
    </location>
</feature>
<feature type="non-terminal residue" evidence="1">
    <location>
        <position position="1"/>
    </location>
</feature>
<accession>A0A382XRE2</accession>